<dbReference type="Proteomes" id="UP001271792">
    <property type="component" value="Unassembled WGS sequence"/>
</dbReference>
<sequence>MSSSESRFDVRLHGRRVGTLYQRGDHTRLVLADDYVDDPGRPVLGLVFEQNLTAVHAAALRLPPWFSNLLQEGVQRRWIATARHVSPDREMELLAEVGHDLPGAVRVVAADEQAPDLDWDTAPVPRLASQAGDDYRRIKFSLAGVTLKFSMVATGERLTLPAYGEGGDWIVKLPDNEFPHVPQNEFAMMTLAGACGIEVPDVRLVHRDQIDGLPDRLWPNGEMWAYAVRRFDRDENRRLVHIEDLAQVRNFYPGAKYQGNFETVAALIYRRRDLPALQEFARRLAFNILISNGDAHLKNWSLIYRDPRVPTLAPAYDLVSTVPYMEREDLGLKFGGSRRFDRASLGTFRLLEQRIGVTSAGLVEQAAATAHLVRRRWPEVAQLLEADSKLQQAISTSIEQRLRTLLISGD</sequence>
<evidence type="ECO:0000313" key="6">
    <source>
        <dbReference type="EMBL" id="MDX8053593.1"/>
    </source>
</evidence>
<keyword evidence="3" id="KW-0418">Kinase</keyword>
<dbReference type="Pfam" id="PF07804">
    <property type="entry name" value="HipA_C"/>
    <property type="match status" value="1"/>
</dbReference>
<dbReference type="EMBL" id="JAXAVV010000016">
    <property type="protein sequence ID" value="MDX8053593.1"/>
    <property type="molecule type" value="Genomic_DNA"/>
</dbReference>
<evidence type="ECO:0000259" key="4">
    <source>
        <dbReference type="Pfam" id="PF07804"/>
    </source>
</evidence>
<accession>A0ABU4TZT5</accession>
<feature type="domain" description="HipA N-terminal subdomain 1" evidence="5">
    <location>
        <begin position="9"/>
        <end position="107"/>
    </location>
</feature>
<organism evidence="6 7">
    <name type="scientific">Lentzea kristufekii</name>
    <dbReference type="NCBI Taxonomy" id="3095430"/>
    <lineage>
        <taxon>Bacteria</taxon>
        <taxon>Bacillati</taxon>
        <taxon>Actinomycetota</taxon>
        <taxon>Actinomycetes</taxon>
        <taxon>Pseudonocardiales</taxon>
        <taxon>Pseudonocardiaceae</taxon>
        <taxon>Lentzea</taxon>
    </lineage>
</organism>
<proteinExistence type="inferred from homology"/>
<evidence type="ECO:0000256" key="1">
    <source>
        <dbReference type="ARBA" id="ARBA00010164"/>
    </source>
</evidence>
<gene>
    <name evidence="6" type="ORF">SK571_29835</name>
</gene>
<dbReference type="InterPro" id="IPR052028">
    <property type="entry name" value="HipA_Ser/Thr_kinase"/>
</dbReference>
<dbReference type="NCBIfam" id="TIGR03071">
    <property type="entry name" value="couple_hipA"/>
    <property type="match status" value="1"/>
</dbReference>
<keyword evidence="2" id="KW-0808">Transferase</keyword>
<dbReference type="PANTHER" id="PTHR37419:SF1">
    <property type="entry name" value="SERINE_THREONINE-PROTEIN KINASE TOXIN HIPA"/>
    <property type="match status" value="1"/>
</dbReference>
<comment type="similarity">
    <text evidence="1">Belongs to the HipA Ser/Thr kinase family.</text>
</comment>
<keyword evidence="7" id="KW-1185">Reference proteome</keyword>
<evidence type="ECO:0000256" key="3">
    <source>
        <dbReference type="ARBA" id="ARBA00022777"/>
    </source>
</evidence>
<evidence type="ECO:0000256" key="2">
    <source>
        <dbReference type="ARBA" id="ARBA00022679"/>
    </source>
</evidence>
<dbReference type="Gene3D" id="1.10.1070.20">
    <property type="match status" value="1"/>
</dbReference>
<dbReference type="Pfam" id="PF13657">
    <property type="entry name" value="Couple_hipA"/>
    <property type="match status" value="1"/>
</dbReference>
<feature type="domain" description="HipA-like C-terminal" evidence="4">
    <location>
        <begin position="140"/>
        <end position="368"/>
    </location>
</feature>
<name>A0ABU4TZT5_9PSEU</name>
<reference evidence="6 7" key="1">
    <citation type="submission" date="2023-11" db="EMBL/GenBank/DDBJ databases">
        <title>Lentzea sokolovensis, sp. nov., Lentzea kristufkii, sp. nov., and Lentzea miocenensis, sp. nov., rare actinobacteria from Sokolov Coal Basin, Miocene lacustrine sediment, Czech Republic.</title>
        <authorList>
            <person name="Lara A."/>
            <person name="Kotroba L."/>
            <person name="Nouioui I."/>
            <person name="Neumann-Schaal M."/>
            <person name="Mast Y."/>
            <person name="Chronakova A."/>
        </authorList>
    </citation>
    <scope>NUCLEOTIDE SEQUENCE [LARGE SCALE GENOMIC DNA]</scope>
    <source>
        <strain evidence="6 7">BCCO 10_0798</strain>
    </source>
</reference>
<evidence type="ECO:0000313" key="7">
    <source>
        <dbReference type="Proteomes" id="UP001271792"/>
    </source>
</evidence>
<dbReference type="PANTHER" id="PTHR37419">
    <property type="entry name" value="SERINE/THREONINE-PROTEIN KINASE TOXIN HIPA"/>
    <property type="match status" value="1"/>
</dbReference>
<comment type="caution">
    <text evidence="6">The sequence shown here is derived from an EMBL/GenBank/DDBJ whole genome shotgun (WGS) entry which is preliminary data.</text>
</comment>
<protein>
    <submittedName>
        <fullName evidence="6">HipA domain-containing protein</fullName>
    </submittedName>
</protein>
<evidence type="ECO:0000259" key="5">
    <source>
        <dbReference type="Pfam" id="PF13657"/>
    </source>
</evidence>
<dbReference type="RefSeq" id="WP_319987401.1">
    <property type="nucleotide sequence ID" value="NZ_JAXAVV010000016.1"/>
</dbReference>
<dbReference type="InterPro" id="IPR017508">
    <property type="entry name" value="HipA_N1"/>
</dbReference>
<dbReference type="InterPro" id="IPR012893">
    <property type="entry name" value="HipA-like_C"/>
</dbReference>